<feature type="transmembrane region" description="Helical" evidence="1">
    <location>
        <begin position="81"/>
        <end position="100"/>
    </location>
</feature>
<proteinExistence type="predicted"/>
<reference evidence="2 3" key="1">
    <citation type="submission" date="2015-09" db="EMBL/GenBank/DDBJ databases">
        <title>Genome sequence of the marine flavobacterium Croceitalea dokdonensis DOKDO 023 that contains proton- and sodium-pumping rhodopsins.</title>
        <authorList>
            <person name="Kwon S.-K."/>
            <person name="Lee H.K."/>
            <person name="Kwak M.-J."/>
            <person name="Kim J.F."/>
        </authorList>
    </citation>
    <scope>NUCLEOTIDE SEQUENCE [LARGE SCALE GENOMIC DNA]</scope>
    <source>
        <strain evidence="2 3">DOKDO 023</strain>
    </source>
</reference>
<keyword evidence="3" id="KW-1185">Reference proteome</keyword>
<sequence length="104" mass="11421">MELTNDLSSRICFGAYTVLLGSAIIGGHLTATYLLFDPSITTLRVYLGTVLVILVVNAVYFAGCLLLQLTSIPNKNQLIRAAFSLFLNIPVVIIYLFIVLQNEL</sequence>
<protein>
    <submittedName>
        <fullName evidence="2">Uncharacterized protein</fullName>
    </submittedName>
</protein>
<keyword evidence="1" id="KW-0472">Membrane</keyword>
<feature type="transmembrane region" description="Helical" evidence="1">
    <location>
        <begin position="46"/>
        <end position="69"/>
    </location>
</feature>
<name>A0A0P7ARZ8_9FLAO</name>
<evidence type="ECO:0000313" key="3">
    <source>
        <dbReference type="Proteomes" id="UP000050280"/>
    </source>
</evidence>
<keyword evidence="1" id="KW-1133">Transmembrane helix</keyword>
<dbReference type="AlphaFoldDB" id="A0A0P7ARZ8"/>
<dbReference type="RefSeq" id="WP_054560102.1">
    <property type="nucleotide sequence ID" value="NZ_LDJX01000007.1"/>
</dbReference>
<dbReference type="EMBL" id="LDJX01000007">
    <property type="protein sequence ID" value="KPM30602.1"/>
    <property type="molecule type" value="Genomic_DNA"/>
</dbReference>
<comment type="caution">
    <text evidence="2">The sequence shown here is derived from an EMBL/GenBank/DDBJ whole genome shotgun (WGS) entry which is preliminary data.</text>
</comment>
<dbReference type="STRING" id="1300341.I595_3096"/>
<evidence type="ECO:0000313" key="2">
    <source>
        <dbReference type="EMBL" id="KPM30602.1"/>
    </source>
</evidence>
<organism evidence="2 3">
    <name type="scientific">Croceitalea dokdonensis DOKDO 023</name>
    <dbReference type="NCBI Taxonomy" id="1300341"/>
    <lineage>
        <taxon>Bacteria</taxon>
        <taxon>Pseudomonadati</taxon>
        <taxon>Bacteroidota</taxon>
        <taxon>Flavobacteriia</taxon>
        <taxon>Flavobacteriales</taxon>
        <taxon>Flavobacteriaceae</taxon>
        <taxon>Croceitalea</taxon>
    </lineage>
</organism>
<accession>A0A0P7ARZ8</accession>
<evidence type="ECO:0000256" key="1">
    <source>
        <dbReference type="SAM" id="Phobius"/>
    </source>
</evidence>
<gene>
    <name evidence="2" type="ORF">I595_3096</name>
</gene>
<dbReference type="Proteomes" id="UP000050280">
    <property type="component" value="Unassembled WGS sequence"/>
</dbReference>
<feature type="transmembrane region" description="Helical" evidence="1">
    <location>
        <begin position="12"/>
        <end position="34"/>
    </location>
</feature>
<keyword evidence="1" id="KW-0812">Transmembrane</keyword>